<organism evidence="1 2">
    <name type="scientific">Monoraphidium neglectum</name>
    <dbReference type="NCBI Taxonomy" id="145388"/>
    <lineage>
        <taxon>Eukaryota</taxon>
        <taxon>Viridiplantae</taxon>
        <taxon>Chlorophyta</taxon>
        <taxon>core chlorophytes</taxon>
        <taxon>Chlorophyceae</taxon>
        <taxon>CS clade</taxon>
        <taxon>Sphaeropleales</taxon>
        <taxon>Selenastraceae</taxon>
        <taxon>Monoraphidium</taxon>
    </lineage>
</organism>
<protein>
    <submittedName>
        <fullName evidence="1">Uncharacterized protein</fullName>
    </submittedName>
</protein>
<proteinExistence type="predicted"/>
<evidence type="ECO:0000313" key="1">
    <source>
        <dbReference type="EMBL" id="KIY96189.1"/>
    </source>
</evidence>
<accession>A0A0D2LXR7</accession>
<dbReference type="EMBL" id="KK103120">
    <property type="protein sequence ID" value="KIY96189.1"/>
    <property type="molecule type" value="Genomic_DNA"/>
</dbReference>
<dbReference type="Proteomes" id="UP000054498">
    <property type="component" value="Unassembled WGS sequence"/>
</dbReference>
<gene>
    <name evidence="1" type="ORF">MNEG_11774</name>
</gene>
<evidence type="ECO:0000313" key="2">
    <source>
        <dbReference type="Proteomes" id="UP000054498"/>
    </source>
</evidence>
<feature type="non-terminal residue" evidence="1">
    <location>
        <position position="124"/>
    </location>
</feature>
<reference evidence="1 2" key="1">
    <citation type="journal article" date="2013" name="BMC Genomics">
        <title>Reconstruction of the lipid metabolism for the microalga Monoraphidium neglectum from its genome sequence reveals characteristics suitable for biofuel production.</title>
        <authorList>
            <person name="Bogen C."/>
            <person name="Al-Dilaimi A."/>
            <person name="Albersmeier A."/>
            <person name="Wichmann J."/>
            <person name="Grundmann M."/>
            <person name="Rupp O."/>
            <person name="Lauersen K.J."/>
            <person name="Blifernez-Klassen O."/>
            <person name="Kalinowski J."/>
            <person name="Goesmann A."/>
            <person name="Mussgnug J.H."/>
            <person name="Kruse O."/>
        </authorList>
    </citation>
    <scope>NUCLEOTIDE SEQUENCE [LARGE SCALE GENOMIC DNA]</scope>
    <source>
        <strain evidence="1 2">SAG 48.87</strain>
    </source>
</reference>
<sequence length="124" mass="12207">MGASIVLKYSATGSAAALSSASGGGAAAGGSAVRAVLRTRASTGRGSGRGKLPVVFTPAGTCALSDITGTAAPSSVIANAKVQAGMSGNSRYRMTFSDFPGTYSKGKTTSKTYTLATYVISGLQ</sequence>
<dbReference type="GeneID" id="25729070"/>
<dbReference type="AlphaFoldDB" id="A0A0D2LXR7"/>
<dbReference type="KEGG" id="mng:MNEG_11774"/>
<name>A0A0D2LXR7_9CHLO</name>
<keyword evidence="2" id="KW-1185">Reference proteome</keyword>
<dbReference type="RefSeq" id="XP_013895209.1">
    <property type="nucleotide sequence ID" value="XM_014039755.1"/>
</dbReference>